<dbReference type="EMBL" id="LQYN01000092">
    <property type="protein sequence ID" value="KYC96142.1"/>
    <property type="molecule type" value="Genomic_DNA"/>
</dbReference>
<gene>
    <name evidence="1" type="ORF">B4102_3548</name>
</gene>
<keyword evidence="2" id="KW-1185">Reference proteome</keyword>
<proteinExistence type="predicted"/>
<reference evidence="1 2" key="1">
    <citation type="submission" date="2016-01" db="EMBL/GenBank/DDBJ databases">
        <title>Genome Sequences of Twelve Sporeforming Bacillus Species Isolated from Foods.</title>
        <authorList>
            <person name="Berendsen E.M."/>
            <person name="Wells-Bennik M.H."/>
            <person name="Krawcyk A.O."/>
            <person name="De Jong A."/>
            <person name="Holsappel S."/>
            <person name="Eijlander R.T."/>
            <person name="Kuipers O.P."/>
        </authorList>
    </citation>
    <scope>NUCLEOTIDE SEQUENCE [LARGE SCALE GENOMIC DNA]</scope>
    <source>
        <strain evidence="1 2">B4102</strain>
    </source>
</reference>
<organism evidence="1 2">
    <name type="scientific">Heyndrickxia sporothermodurans</name>
    <dbReference type="NCBI Taxonomy" id="46224"/>
    <lineage>
        <taxon>Bacteria</taxon>
        <taxon>Bacillati</taxon>
        <taxon>Bacillota</taxon>
        <taxon>Bacilli</taxon>
        <taxon>Bacillales</taxon>
        <taxon>Bacillaceae</taxon>
        <taxon>Heyndrickxia</taxon>
    </lineage>
</organism>
<accession>A0A150KMT1</accession>
<protein>
    <submittedName>
        <fullName evidence="1">Uncharacterized protein</fullName>
    </submittedName>
</protein>
<evidence type="ECO:0000313" key="1">
    <source>
        <dbReference type="EMBL" id="KYC96142.1"/>
    </source>
</evidence>
<dbReference type="Proteomes" id="UP000075666">
    <property type="component" value="Unassembled WGS sequence"/>
</dbReference>
<name>A0A150KMT1_9BACI</name>
<comment type="caution">
    <text evidence="1">The sequence shown here is derived from an EMBL/GenBank/DDBJ whole genome shotgun (WGS) entry which is preliminary data.</text>
</comment>
<dbReference type="PATRIC" id="fig|46224.3.peg.47"/>
<evidence type="ECO:0000313" key="2">
    <source>
        <dbReference type="Proteomes" id="UP000075666"/>
    </source>
</evidence>
<dbReference type="AlphaFoldDB" id="A0A150KMT1"/>
<sequence>MLYKSYFYFLGERLDIFASGKKVVYLKGCKGEKVIRDNIKELECEIIL</sequence>